<feature type="domain" description="EamA" evidence="8">
    <location>
        <begin position="10"/>
        <end position="141"/>
    </location>
</feature>
<evidence type="ECO:0000259" key="8">
    <source>
        <dbReference type="Pfam" id="PF00892"/>
    </source>
</evidence>
<feature type="transmembrane region" description="Helical" evidence="7">
    <location>
        <begin position="184"/>
        <end position="202"/>
    </location>
</feature>
<dbReference type="GO" id="GO:0005886">
    <property type="term" value="C:plasma membrane"/>
    <property type="evidence" value="ECO:0007669"/>
    <property type="project" value="UniProtKB-SubCell"/>
</dbReference>
<feature type="transmembrane region" description="Helical" evidence="7">
    <location>
        <begin position="278"/>
        <end position="298"/>
    </location>
</feature>
<dbReference type="InterPro" id="IPR000620">
    <property type="entry name" value="EamA_dom"/>
</dbReference>
<keyword evidence="3" id="KW-1003">Cell membrane</keyword>
<gene>
    <name evidence="9" type="ORF">AULFYP135_01917</name>
</gene>
<feature type="transmembrane region" description="Helical" evidence="7">
    <location>
        <begin position="39"/>
        <end position="56"/>
    </location>
</feature>
<name>A0A6N2UNH4_9FIRM</name>
<dbReference type="Gene3D" id="1.10.3730.20">
    <property type="match status" value="1"/>
</dbReference>
<feature type="transmembrane region" description="Helical" evidence="7">
    <location>
        <begin position="250"/>
        <end position="272"/>
    </location>
</feature>
<evidence type="ECO:0000256" key="6">
    <source>
        <dbReference type="ARBA" id="ARBA00023136"/>
    </source>
</evidence>
<feature type="transmembrane region" description="Helical" evidence="7">
    <location>
        <begin position="150"/>
        <end position="172"/>
    </location>
</feature>
<keyword evidence="4 7" id="KW-0812">Transmembrane</keyword>
<evidence type="ECO:0000256" key="4">
    <source>
        <dbReference type="ARBA" id="ARBA00022692"/>
    </source>
</evidence>
<accession>A0A6N2UNH4</accession>
<dbReference type="SUPFAM" id="SSF103481">
    <property type="entry name" value="Multidrug resistance efflux transporter EmrE"/>
    <property type="match status" value="2"/>
</dbReference>
<evidence type="ECO:0000256" key="3">
    <source>
        <dbReference type="ARBA" id="ARBA00022475"/>
    </source>
</evidence>
<evidence type="ECO:0000256" key="1">
    <source>
        <dbReference type="ARBA" id="ARBA00004651"/>
    </source>
</evidence>
<organism evidence="9">
    <name type="scientific">uncultured Anaerotruncus sp</name>
    <dbReference type="NCBI Taxonomy" id="905011"/>
    <lineage>
        <taxon>Bacteria</taxon>
        <taxon>Bacillati</taxon>
        <taxon>Bacillota</taxon>
        <taxon>Clostridia</taxon>
        <taxon>Eubacteriales</taxon>
        <taxon>Oscillospiraceae</taxon>
        <taxon>Anaerotruncus</taxon>
        <taxon>environmental samples</taxon>
    </lineage>
</organism>
<evidence type="ECO:0000256" key="5">
    <source>
        <dbReference type="ARBA" id="ARBA00022989"/>
    </source>
</evidence>
<keyword evidence="5 7" id="KW-1133">Transmembrane helix</keyword>
<sequence>MKKYLPLAASLASATLFGLALLFIKQGMAVVNQDTIKFLAFRFTTGFVVMTLLLLFKVQKVDYAGKPIGLLLLCGLLNPLISQILETTSTSYAPTSLIACVSSITPILVVVLSVLINKDPLPSKMQMAFMGVTVLGVFVVNFVGRDLSGATGIGMALIFAAVVTIAFNRTFVRRAGRHFTSFETVYLTTGMGALGFSIETVIMHAMRGDLPHFFDGLWNKDFIISVLYMGIGSCVLAFLFMTYSLAHLPIAISTSTSTVSTVISILAGVLILHEPFRWVDVAGVALILGGVFGLSYCYSKESAPAAPAPEEEAQS</sequence>
<dbReference type="InterPro" id="IPR050638">
    <property type="entry name" value="AA-Vitamin_Transporters"/>
</dbReference>
<dbReference type="InterPro" id="IPR037185">
    <property type="entry name" value="EmrE-like"/>
</dbReference>
<keyword evidence="6 7" id="KW-0472">Membrane</keyword>
<reference evidence="9" key="1">
    <citation type="submission" date="2019-11" db="EMBL/GenBank/DDBJ databases">
        <authorList>
            <person name="Feng L."/>
        </authorList>
    </citation>
    <scope>NUCLEOTIDE SEQUENCE</scope>
    <source>
        <strain evidence="9">AundefinedLFYP135</strain>
    </source>
</reference>
<comment type="subcellular location">
    <subcellularLocation>
        <location evidence="1">Cell membrane</location>
        <topology evidence="1">Multi-pass membrane protein</topology>
    </subcellularLocation>
</comment>
<dbReference type="Pfam" id="PF00892">
    <property type="entry name" value="EamA"/>
    <property type="match status" value="2"/>
</dbReference>
<feature type="transmembrane region" description="Helical" evidence="7">
    <location>
        <begin position="222"/>
        <end position="243"/>
    </location>
</feature>
<feature type="transmembrane region" description="Helical" evidence="7">
    <location>
        <begin position="127"/>
        <end position="144"/>
    </location>
</feature>
<dbReference type="PANTHER" id="PTHR32322">
    <property type="entry name" value="INNER MEMBRANE TRANSPORTER"/>
    <property type="match status" value="1"/>
</dbReference>
<evidence type="ECO:0000256" key="2">
    <source>
        <dbReference type="ARBA" id="ARBA00007362"/>
    </source>
</evidence>
<evidence type="ECO:0000256" key="7">
    <source>
        <dbReference type="SAM" id="Phobius"/>
    </source>
</evidence>
<proteinExistence type="inferred from homology"/>
<dbReference type="AlphaFoldDB" id="A0A6N2UNH4"/>
<evidence type="ECO:0000313" key="9">
    <source>
        <dbReference type="EMBL" id="VYT16676.1"/>
    </source>
</evidence>
<feature type="transmembrane region" description="Helical" evidence="7">
    <location>
        <begin position="91"/>
        <end position="115"/>
    </location>
</feature>
<comment type="similarity">
    <text evidence="2">Belongs to the EamA transporter family.</text>
</comment>
<protein>
    <submittedName>
        <fullName evidence="9">EamA-like transporter family protein</fullName>
    </submittedName>
</protein>
<dbReference type="EMBL" id="CACRSL010000003">
    <property type="protein sequence ID" value="VYT16676.1"/>
    <property type="molecule type" value="Genomic_DNA"/>
</dbReference>
<feature type="transmembrane region" description="Helical" evidence="7">
    <location>
        <begin position="68"/>
        <end position="85"/>
    </location>
</feature>
<dbReference type="PANTHER" id="PTHR32322:SF18">
    <property type="entry name" value="S-ADENOSYLMETHIONINE_S-ADENOSYLHOMOCYSTEINE TRANSPORTER"/>
    <property type="match status" value="1"/>
</dbReference>
<feature type="domain" description="EamA" evidence="8">
    <location>
        <begin position="153"/>
        <end position="295"/>
    </location>
</feature>